<dbReference type="RefSeq" id="WP_038594117.1">
    <property type="nucleotide sequence ID" value="NZ_MPTB01000026.1"/>
</dbReference>
<reference evidence="1 2" key="1">
    <citation type="submission" date="2016-10" db="EMBL/GenBank/DDBJ databases">
        <title>Paenibacillus species isolates.</title>
        <authorList>
            <person name="Beno S.M."/>
        </authorList>
    </citation>
    <scope>NUCLEOTIDE SEQUENCE [LARGE SCALE GENOMIC DNA]</scope>
    <source>
        <strain evidence="1 2">FSL H7-0744</strain>
    </source>
</reference>
<evidence type="ECO:0000313" key="1">
    <source>
        <dbReference type="EMBL" id="OMD45331.1"/>
    </source>
</evidence>
<organism evidence="1 2">
    <name type="scientific">Paenibacillus borealis</name>
    <dbReference type="NCBI Taxonomy" id="160799"/>
    <lineage>
        <taxon>Bacteria</taxon>
        <taxon>Bacillati</taxon>
        <taxon>Bacillota</taxon>
        <taxon>Bacilli</taxon>
        <taxon>Bacillales</taxon>
        <taxon>Paenibacillaceae</taxon>
        <taxon>Paenibacillus</taxon>
    </lineage>
</organism>
<name>A0ABX3H4Y7_PAEBO</name>
<proteinExistence type="predicted"/>
<gene>
    <name evidence="1" type="ORF">BSK56_19595</name>
</gene>
<dbReference type="EMBL" id="MPTB01000026">
    <property type="protein sequence ID" value="OMD45331.1"/>
    <property type="molecule type" value="Genomic_DNA"/>
</dbReference>
<accession>A0ABX3H4Y7</accession>
<keyword evidence="2" id="KW-1185">Reference proteome</keyword>
<evidence type="ECO:0000313" key="2">
    <source>
        <dbReference type="Proteomes" id="UP000187412"/>
    </source>
</evidence>
<protein>
    <submittedName>
        <fullName evidence="1">Uncharacterized protein</fullName>
    </submittedName>
</protein>
<dbReference type="Proteomes" id="UP000187412">
    <property type="component" value="Unassembled WGS sequence"/>
</dbReference>
<comment type="caution">
    <text evidence="1">The sequence shown here is derived from an EMBL/GenBank/DDBJ whole genome shotgun (WGS) entry which is preliminary data.</text>
</comment>
<sequence length="67" mass="7777">MEEDLRERSGDVDITLGSDEVINRIKQLQSNGTINKKQVKQQDPELMRSALYYFPSWEHALKNAELV</sequence>